<dbReference type="EMBL" id="RCHU02000019">
    <property type="protein sequence ID" value="KAL3565811.1"/>
    <property type="molecule type" value="Genomic_DNA"/>
</dbReference>
<proteinExistence type="predicted"/>
<keyword evidence="2" id="KW-1185">Reference proteome</keyword>
<accession>A0ACC4AI24</accession>
<reference evidence="1 2" key="1">
    <citation type="journal article" date="2024" name="Plant Biotechnol. J.">
        <title>Genome and CRISPR/Cas9 system of a widespread forest tree (Populus alba) in the world.</title>
        <authorList>
            <person name="Liu Y.J."/>
            <person name="Jiang P.F."/>
            <person name="Han X.M."/>
            <person name="Li X.Y."/>
            <person name="Wang H.M."/>
            <person name="Wang Y.J."/>
            <person name="Wang X.X."/>
            <person name="Zeng Q.Y."/>
        </authorList>
    </citation>
    <scope>NUCLEOTIDE SEQUENCE [LARGE SCALE GENOMIC DNA]</scope>
    <source>
        <strain evidence="2">cv. PAL-ZL1</strain>
    </source>
</reference>
<protein>
    <submittedName>
        <fullName evidence="1">Uncharacterized protein</fullName>
    </submittedName>
</protein>
<gene>
    <name evidence="1" type="ORF">D5086_033857</name>
</gene>
<evidence type="ECO:0000313" key="1">
    <source>
        <dbReference type="EMBL" id="KAL3565811.1"/>
    </source>
</evidence>
<organism evidence="1 2">
    <name type="scientific">Populus alba</name>
    <name type="common">White poplar</name>
    <dbReference type="NCBI Taxonomy" id="43335"/>
    <lineage>
        <taxon>Eukaryota</taxon>
        <taxon>Viridiplantae</taxon>
        <taxon>Streptophyta</taxon>
        <taxon>Embryophyta</taxon>
        <taxon>Tracheophyta</taxon>
        <taxon>Spermatophyta</taxon>
        <taxon>Magnoliopsida</taxon>
        <taxon>eudicotyledons</taxon>
        <taxon>Gunneridae</taxon>
        <taxon>Pentapetalae</taxon>
        <taxon>rosids</taxon>
        <taxon>fabids</taxon>
        <taxon>Malpighiales</taxon>
        <taxon>Salicaceae</taxon>
        <taxon>Saliceae</taxon>
        <taxon>Populus</taxon>
    </lineage>
</organism>
<name>A0ACC4AI24_POPAL</name>
<dbReference type="Proteomes" id="UP000309997">
    <property type="component" value="Unassembled WGS sequence"/>
</dbReference>
<sequence length="69" mass="8154">MRCLWAHKIGGKREKVLKSKGKRVFKARQDVVREVKSRVRKFIEEKAFHGRAKKPWKVEESEREIGGGY</sequence>
<evidence type="ECO:0000313" key="2">
    <source>
        <dbReference type="Proteomes" id="UP000309997"/>
    </source>
</evidence>
<comment type="caution">
    <text evidence="1">The sequence shown here is derived from an EMBL/GenBank/DDBJ whole genome shotgun (WGS) entry which is preliminary data.</text>
</comment>